<evidence type="ECO:0000256" key="7">
    <source>
        <dbReference type="ARBA" id="ARBA00023212"/>
    </source>
</evidence>
<evidence type="ECO:0000256" key="8">
    <source>
        <dbReference type="SAM" id="Coils"/>
    </source>
</evidence>
<sequence>MDSPTESESKSLQYWKDRATYWKHELDEFTESSHQLEQELEYSLKQKEEQIRDLRLKLNKQQQDNEMLRLKMIKCENEITQMESRYQSERKDKEELAKYMRELEQKNDDLERAHRIVTETVAEFERSLNREYEKNVMLEVEFEMEKESAQEQLQRLMDETRDLKQELKIRQRPIGNNNAQLEGSVSSETQTTPRSRAADIAAAVQACPDSQSRRDNSIKQSTTSTMGSADRLKNGNALPSSTRTTALAIVADLLRRVNLESKLLCSTCKRFRCSCVVDPSNPIPPHTSPTENASDETRSSNWFLERIQQTTSRLNKTIDATLKELKQQPRSTEESLQVTKTASCDNNIHIK</sequence>
<comment type="similarity">
    <text evidence="3">Belongs to the nudE family.</text>
</comment>
<dbReference type="GO" id="GO:0047496">
    <property type="term" value="P:vesicle transport along microtubule"/>
    <property type="evidence" value="ECO:0007669"/>
    <property type="project" value="TreeGrafter"/>
</dbReference>
<keyword evidence="5" id="KW-0493">Microtubule</keyword>
<dbReference type="GO" id="GO:0005813">
    <property type="term" value="C:centrosome"/>
    <property type="evidence" value="ECO:0007669"/>
    <property type="project" value="UniProtKB-SubCell"/>
</dbReference>
<reference evidence="11" key="1">
    <citation type="submission" date="2022-08" db="UniProtKB">
        <authorList>
            <consortium name="EnsemblMetazoa"/>
        </authorList>
    </citation>
    <scope>IDENTIFICATION</scope>
    <source>
        <strain evidence="11">Israel</strain>
    </source>
</reference>
<evidence type="ECO:0000256" key="6">
    <source>
        <dbReference type="ARBA" id="ARBA00023054"/>
    </source>
</evidence>
<feature type="region of interest" description="Disordered" evidence="9">
    <location>
        <begin position="170"/>
        <end position="239"/>
    </location>
</feature>
<dbReference type="GO" id="GO:0005871">
    <property type="term" value="C:kinesin complex"/>
    <property type="evidence" value="ECO:0007669"/>
    <property type="project" value="TreeGrafter"/>
</dbReference>
<dbReference type="PANTHER" id="PTHR10921:SF1">
    <property type="entry name" value="NUCLEAR DISTRIBUTION PROTEIN NUDE HOMOLOG"/>
    <property type="match status" value="1"/>
</dbReference>
<dbReference type="Pfam" id="PF04880">
    <property type="entry name" value="NUDE_C"/>
    <property type="match status" value="1"/>
</dbReference>
<organism evidence="11 12">
    <name type="scientific">Phlebotomus papatasi</name>
    <name type="common">Sandfly</name>
    <dbReference type="NCBI Taxonomy" id="29031"/>
    <lineage>
        <taxon>Eukaryota</taxon>
        <taxon>Metazoa</taxon>
        <taxon>Ecdysozoa</taxon>
        <taxon>Arthropoda</taxon>
        <taxon>Hexapoda</taxon>
        <taxon>Insecta</taxon>
        <taxon>Pterygota</taxon>
        <taxon>Neoptera</taxon>
        <taxon>Endopterygota</taxon>
        <taxon>Diptera</taxon>
        <taxon>Nematocera</taxon>
        <taxon>Psychodoidea</taxon>
        <taxon>Psychodidae</taxon>
        <taxon>Phlebotomus</taxon>
        <taxon>Phlebotomus</taxon>
    </lineage>
</organism>
<keyword evidence="6 8" id="KW-0175">Coiled coil</keyword>
<feature type="coiled-coil region" evidence="8">
    <location>
        <begin position="37"/>
        <end position="170"/>
    </location>
</feature>
<dbReference type="EMBL" id="AJVK01001049">
    <property type="status" value="NOT_ANNOTATED_CDS"/>
    <property type="molecule type" value="Genomic_DNA"/>
</dbReference>
<dbReference type="AlphaFoldDB" id="A0A1B0DJT0"/>
<evidence type="ECO:0000256" key="2">
    <source>
        <dbReference type="ARBA" id="ARBA00004300"/>
    </source>
</evidence>
<keyword evidence="12" id="KW-1185">Reference proteome</keyword>
<dbReference type="GO" id="GO:0007020">
    <property type="term" value="P:microtubule nucleation"/>
    <property type="evidence" value="ECO:0007669"/>
    <property type="project" value="TreeGrafter"/>
</dbReference>
<dbReference type="GO" id="GO:0016477">
    <property type="term" value="P:cell migration"/>
    <property type="evidence" value="ECO:0007669"/>
    <property type="project" value="TreeGrafter"/>
</dbReference>
<dbReference type="PANTHER" id="PTHR10921">
    <property type="entry name" value="NUCLEAR DISTRIBUTION PROTEIN NUDE HOMOLOG 1"/>
    <property type="match status" value="1"/>
</dbReference>
<accession>A0A1B0DJT0</accession>
<dbReference type="GO" id="GO:0007100">
    <property type="term" value="P:mitotic centrosome separation"/>
    <property type="evidence" value="ECO:0007669"/>
    <property type="project" value="TreeGrafter"/>
</dbReference>
<dbReference type="GO" id="GO:0000132">
    <property type="term" value="P:establishment of mitotic spindle orientation"/>
    <property type="evidence" value="ECO:0007669"/>
    <property type="project" value="TreeGrafter"/>
</dbReference>
<evidence type="ECO:0000256" key="9">
    <source>
        <dbReference type="SAM" id="MobiDB-lite"/>
    </source>
</evidence>
<dbReference type="Proteomes" id="UP000092462">
    <property type="component" value="Unassembled WGS sequence"/>
</dbReference>
<evidence type="ECO:0000256" key="5">
    <source>
        <dbReference type="ARBA" id="ARBA00022701"/>
    </source>
</evidence>
<feature type="compositionally biased region" description="Polar residues" evidence="9">
    <location>
        <begin position="174"/>
        <end position="194"/>
    </location>
</feature>
<dbReference type="RefSeq" id="XP_055711777.1">
    <property type="nucleotide sequence ID" value="XM_055855802.1"/>
</dbReference>
<dbReference type="GO" id="GO:0008017">
    <property type="term" value="F:microtubule binding"/>
    <property type="evidence" value="ECO:0007669"/>
    <property type="project" value="InterPro"/>
</dbReference>
<dbReference type="KEGG" id="ppap:129806933"/>
<protein>
    <recommendedName>
        <fullName evidence="10">NUDE domain-containing protein</fullName>
    </recommendedName>
</protein>
<dbReference type="GO" id="GO:0005874">
    <property type="term" value="C:microtubule"/>
    <property type="evidence" value="ECO:0007669"/>
    <property type="project" value="UniProtKB-KW"/>
</dbReference>
<feature type="domain" description="NUDE" evidence="10">
    <location>
        <begin position="124"/>
        <end position="263"/>
    </location>
</feature>
<dbReference type="CTD" id="39169"/>
<keyword evidence="4" id="KW-0963">Cytoplasm</keyword>
<feature type="region of interest" description="Disordered" evidence="9">
    <location>
        <begin position="281"/>
        <end position="300"/>
    </location>
</feature>
<dbReference type="VEuPathDB" id="VectorBase:PPAI008504"/>
<dbReference type="GeneID" id="129806933"/>
<dbReference type="GO" id="GO:0005819">
    <property type="term" value="C:spindle"/>
    <property type="evidence" value="ECO:0007669"/>
    <property type="project" value="UniProtKB-SubCell"/>
</dbReference>
<evidence type="ECO:0000259" key="10">
    <source>
        <dbReference type="Pfam" id="PF04880"/>
    </source>
</evidence>
<keyword evidence="7" id="KW-0206">Cytoskeleton</keyword>
<dbReference type="OrthoDB" id="5877028at2759"/>
<feature type="compositionally biased region" description="Polar residues" evidence="9">
    <location>
        <begin position="218"/>
        <end position="227"/>
    </location>
</feature>
<evidence type="ECO:0000256" key="1">
    <source>
        <dbReference type="ARBA" id="ARBA00004186"/>
    </source>
</evidence>
<dbReference type="VEuPathDB" id="VectorBase:PPAPM1_010358"/>
<dbReference type="GO" id="GO:0051642">
    <property type="term" value="P:centrosome localization"/>
    <property type="evidence" value="ECO:0007669"/>
    <property type="project" value="TreeGrafter"/>
</dbReference>
<dbReference type="InterPro" id="IPR033494">
    <property type="entry name" value="NUDE"/>
</dbReference>
<dbReference type="EnsemblMetazoa" id="PPAI008504-RA">
    <property type="protein sequence ID" value="PPAI008504-PA"/>
    <property type="gene ID" value="PPAI008504"/>
</dbReference>
<evidence type="ECO:0000256" key="3">
    <source>
        <dbReference type="ARBA" id="ARBA00007429"/>
    </source>
</evidence>
<dbReference type="GO" id="GO:0000776">
    <property type="term" value="C:kinetochore"/>
    <property type="evidence" value="ECO:0007669"/>
    <property type="project" value="TreeGrafter"/>
</dbReference>
<evidence type="ECO:0000313" key="12">
    <source>
        <dbReference type="Proteomes" id="UP000092462"/>
    </source>
</evidence>
<name>A0A1B0DJT0_PHLPP</name>
<dbReference type="InterPro" id="IPR006964">
    <property type="entry name" value="NUDE_dom"/>
</dbReference>
<dbReference type="GO" id="GO:0007059">
    <property type="term" value="P:chromosome segregation"/>
    <property type="evidence" value="ECO:0007669"/>
    <property type="project" value="TreeGrafter"/>
</dbReference>
<dbReference type="Gene3D" id="6.10.250.1080">
    <property type="match status" value="1"/>
</dbReference>
<proteinExistence type="inferred from homology"/>
<comment type="subcellular location">
    <subcellularLocation>
        <location evidence="2">Cytoplasm</location>
        <location evidence="2">Cytoskeleton</location>
        <location evidence="2">Microtubule organizing center</location>
        <location evidence="2">Centrosome</location>
    </subcellularLocation>
    <subcellularLocation>
        <location evidence="1">Cytoplasm</location>
        <location evidence="1">Cytoskeleton</location>
        <location evidence="1">Spindle</location>
    </subcellularLocation>
</comment>
<evidence type="ECO:0000256" key="4">
    <source>
        <dbReference type="ARBA" id="ARBA00022490"/>
    </source>
</evidence>
<evidence type="ECO:0000313" key="11">
    <source>
        <dbReference type="EnsemblMetazoa" id="PPAI008504-PA"/>
    </source>
</evidence>